<dbReference type="PROSITE" id="PS50297">
    <property type="entry name" value="ANK_REP_REGION"/>
    <property type="match status" value="1"/>
</dbReference>
<evidence type="ECO:0000259" key="2">
    <source>
        <dbReference type="Pfam" id="PF06985"/>
    </source>
</evidence>
<keyword evidence="1" id="KW-0040">ANK repeat</keyword>
<organism evidence="3 4">
    <name type="scientific">Fusarium ambrosium</name>
    <dbReference type="NCBI Taxonomy" id="131363"/>
    <lineage>
        <taxon>Eukaryota</taxon>
        <taxon>Fungi</taxon>
        <taxon>Dikarya</taxon>
        <taxon>Ascomycota</taxon>
        <taxon>Pezizomycotina</taxon>
        <taxon>Sordariomycetes</taxon>
        <taxon>Hypocreomycetidae</taxon>
        <taxon>Hypocreales</taxon>
        <taxon>Nectriaceae</taxon>
        <taxon>Fusarium</taxon>
        <taxon>Fusarium solani species complex</taxon>
    </lineage>
</organism>
<dbReference type="Gene3D" id="1.25.40.20">
    <property type="entry name" value="Ankyrin repeat-containing domain"/>
    <property type="match status" value="1"/>
</dbReference>
<keyword evidence="4" id="KW-1185">Reference proteome</keyword>
<dbReference type="Proteomes" id="UP000288429">
    <property type="component" value="Unassembled WGS sequence"/>
</dbReference>
<evidence type="ECO:0000313" key="4">
    <source>
        <dbReference type="Proteomes" id="UP000288429"/>
    </source>
</evidence>
<sequence>MVNFEYLEEDLAQDSIRLLQIRKGCWAEDLSCSLVESLPDPEKGIPYKALSYTWGGVKHTAGGPEKLPRVWVNGHEFNKSQLTDNLFSALRHIRQVDQDVLLWADAICINQSNEVEKGHQVKQMGAIYAAAEEVLVWLGPGNDDTKALMHSITLIDAEASKTIGSQGGISGEDWTGLCRRFMIKLLGSLGSQPHLRHGQAMAGLLSSKWFERIWILQEVAMAKTARIICGLSSCPARTFGLMPMLMGIDVDERTQAILDIMPRVRKNTWWSSKRYLHHLLVKFSASQASVDRDKIYALLSMSEDAHDPTRFFPCYEKSEDQVFRDTACFLILGEILDLNHSFPNFKVSELSLPIIHLAEKALSWALTRGGRLQDSARRTAVILVNRLKEGQLKTQDLLLSLAKEHGQLREMQRLLPHGNVDLDLILGDEQNILRISSHGRTKEMVDLVFPSDHSSRGKSTDMKPPPPFRFTEEENMVDTIKRLMESGSPKEELLWANSWAGNVEPIQKLLKEGVDVDSPDDQGHTSLHYATQQGHVDVVSLLLEKGADVNWTDKKGNTALNLAVTRALR</sequence>
<dbReference type="InterPro" id="IPR002110">
    <property type="entry name" value="Ankyrin_rpt"/>
</dbReference>
<dbReference type="Pfam" id="PF06985">
    <property type="entry name" value="HET"/>
    <property type="match status" value="1"/>
</dbReference>
<dbReference type="InterPro" id="IPR052895">
    <property type="entry name" value="HetReg/Transcr_Mod"/>
</dbReference>
<name>A0A428V0M1_9HYPO</name>
<proteinExistence type="predicted"/>
<dbReference type="AlphaFoldDB" id="A0A428V0M1"/>
<dbReference type="SUPFAM" id="SSF48403">
    <property type="entry name" value="Ankyrin repeat"/>
    <property type="match status" value="1"/>
</dbReference>
<gene>
    <name evidence="3" type="ORF">CDV31_001174</name>
</gene>
<dbReference type="PANTHER" id="PTHR24148">
    <property type="entry name" value="ANKYRIN REPEAT DOMAIN-CONTAINING PROTEIN 39 HOMOLOG-RELATED"/>
    <property type="match status" value="1"/>
</dbReference>
<dbReference type="PANTHER" id="PTHR24148:SF78">
    <property type="entry name" value="HETEROKARYON INCOMPATIBILITY DOMAIN-CONTAINING PROTEIN"/>
    <property type="match status" value="1"/>
</dbReference>
<evidence type="ECO:0000256" key="1">
    <source>
        <dbReference type="PROSITE-ProRule" id="PRU00023"/>
    </source>
</evidence>
<feature type="repeat" description="ANK" evidence="1">
    <location>
        <begin position="522"/>
        <end position="554"/>
    </location>
</feature>
<accession>A0A428V0M1</accession>
<dbReference type="EMBL" id="NIZV01000008">
    <property type="protein sequence ID" value="RSM20095.1"/>
    <property type="molecule type" value="Genomic_DNA"/>
</dbReference>
<reference evidence="3 4" key="1">
    <citation type="submission" date="2017-06" db="EMBL/GenBank/DDBJ databases">
        <title>Cmopartive genomic analysis of Ambrosia Fusariam Clade fungi.</title>
        <authorList>
            <person name="Stajich J.E."/>
            <person name="Carrillo J."/>
            <person name="Kijimoto T."/>
            <person name="Eskalen A."/>
            <person name="O'Donnell K."/>
            <person name="Kasson M."/>
        </authorList>
    </citation>
    <scope>NUCLEOTIDE SEQUENCE [LARGE SCALE GENOMIC DNA]</scope>
    <source>
        <strain evidence="3 4">NRRL 20438</strain>
    </source>
</reference>
<dbReference type="SMART" id="SM00248">
    <property type="entry name" value="ANK"/>
    <property type="match status" value="2"/>
</dbReference>
<comment type="caution">
    <text evidence="3">The sequence shown here is derived from an EMBL/GenBank/DDBJ whole genome shotgun (WGS) entry which is preliminary data.</text>
</comment>
<evidence type="ECO:0000313" key="3">
    <source>
        <dbReference type="EMBL" id="RSM20095.1"/>
    </source>
</evidence>
<dbReference type="PROSITE" id="PS50088">
    <property type="entry name" value="ANK_REPEAT"/>
    <property type="match status" value="1"/>
</dbReference>
<feature type="domain" description="Heterokaryon incompatibility" evidence="2">
    <location>
        <begin position="47"/>
        <end position="218"/>
    </location>
</feature>
<dbReference type="InterPro" id="IPR036770">
    <property type="entry name" value="Ankyrin_rpt-contain_sf"/>
</dbReference>
<protein>
    <recommendedName>
        <fullName evidence="2">Heterokaryon incompatibility domain-containing protein</fullName>
    </recommendedName>
</protein>
<dbReference type="InterPro" id="IPR010730">
    <property type="entry name" value="HET"/>
</dbReference>
<dbReference type="Pfam" id="PF12796">
    <property type="entry name" value="Ank_2"/>
    <property type="match status" value="1"/>
</dbReference>